<keyword evidence="1" id="KW-0175">Coiled coil</keyword>
<comment type="caution">
    <text evidence="2">The sequence shown here is derived from an EMBL/GenBank/DDBJ whole genome shotgun (WGS) entry which is preliminary data.</text>
</comment>
<dbReference type="PANTHER" id="PTHR18950:SF0">
    <property type="entry name" value="PROGESTERONE IMMUNOMODULATORY BINDING FACTOR 1"/>
    <property type="match status" value="1"/>
</dbReference>
<dbReference type="Proteomes" id="UP000241769">
    <property type="component" value="Unassembled WGS sequence"/>
</dbReference>
<sequence>MREYVRSLNLSESSLDLAKELLDNDMSDDDILVDSSSEKSVIVEYSLPPKPEPSNLSQQIRMMELEEQLKKAHHEKQMAEVRYRNEIQGLRVDFQKVRDNMSNEIASLLRRQQELEAKNPVLKERMSDMIEALKGEPVSEATYIELHGIPERERSIRDHVAVRMFEMQQKFRGEIEALRREVQQSNNLELEKSKNEMEVRLQAAESSRKQLRTELDYAQDRCTKLQQEVTDRQVFNDETTSRAAHYESMRERYEKANAEKETLRHERSLLDSQLKQEKEERSEWTRVKEDMQKEMEMIRMDKAYLSREAESAREKLRIAEDKNVRKKRKIEELKRMRDTATQQLIRERENQKSEYELKLDAAIGEMRKRTAEASDELKANAKEAFERERRILLDNRDAALNETERMRLKLSESKASYDKLSEASREMQRTLEAKITQLTGQLKMKEFEYERCMITFEEQSSNLKQIKIIEEQQRKKIELVTKEYYNLKTETERRSAELETSLIEKEERLSTYEALEKDLDEAMLTFADTNFEKLSTLTMIPTDPRRRMKQAMQMSRRLIQEQKSHQDTERSLELEKVKVQQLTEELGKCNDLINQTQQPYHYLVDSLRQRDELVRQQQKTLATMQSDIQQMRDELKEREETIVQLERQLQHIESMKVIIRQLQAKLGDSKRDEYIKIVEPQDPNTEEGNKVFEGRPVSMISAPLWYQKLTGNGAFGRV</sequence>
<dbReference type="GO" id="GO:0060271">
    <property type="term" value="P:cilium assembly"/>
    <property type="evidence" value="ECO:0007669"/>
    <property type="project" value="TreeGrafter"/>
</dbReference>
<feature type="coiled-coil region" evidence="1">
    <location>
        <begin position="55"/>
        <end position="125"/>
    </location>
</feature>
<feature type="coiled-coil region" evidence="1">
    <location>
        <begin position="614"/>
        <end position="665"/>
    </location>
</feature>
<dbReference type="STRING" id="1890364.A0A2P6NDK2"/>
<dbReference type="PANTHER" id="PTHR18950">
    <property type="entry name" value="PROGESTERONE-INDUCED BLOCKING FACTOR 1"/>
    <property type="match status" value="1"/>
</dbReference>
<accession>A0A2P6NDK2</accession>
<dbReference type="EMBL" id="MDYQ01000111">
    <property type="protein sequence ID" value="PRP82043.1"/>
    <property type="molecule type" value="Genomic_DNA"/>
</dbReference>
<organism evidence="2 3">
    <name type="scientific">Planoprotostelium fungivorum</name>
    <dbReference type="NCBI Taxonomy" id="1890364"/>
    <lineage>
        <taxon>Eukaryota</taxon>
        <taxon>Amoebozoa</taxon>
        <taxon>Evosea</taxon>
        <taxon>Variosea</taxon>
        <taxon>Cavosteliida</taxon>
        <taxon>Cavosteliaceae</taxon>
        <taxon>Planoprotostelium</taxon>
    </lineage>
</organism>
<dbReference type="OrthoDB" id="299638at2759"/>
<evidence type="ECO:0000313" key="3">
    <source>
        <dbReference type="Proteomes" id="UP000241769"/>
    </source>
</evidence>
<evidence type="ECO:0000256" key="1">
    <source>
        <dbReference type="SAM" id="Coils"/>
    </source>
</evidence>
<name>A0A2P6NDK2_9EUKA</name>
<gene>
    <name evidence="2" type="ORF">PROFUN_03733</name>
</gene>
<proteinExistence type="predicted"/>
<feature type="coiled-coil region" evidence="1">
    <location>
        <begin position="168"/>
        <end position="402"/>
    </location>
</feature>
<dbReference type="GO" id="GO:0005815">
    <property type="term" value="C:microtubule organizing center"/>
    <property type="evidence" value="ECO:0007669"/>
    <property type="project" value="TreeGrafter"/>
</dbReference>
<dbReference type="AlphaFoldDB" id="A0A2P6NDK2"/>
<keyword evidence="3" id="KW-1185">Reference proteome</keyword>
<protein>
    <submittedName>
        <fullName evidence="2">Progesterone-induced-blocking factor 1</fullName>
    </submittedName>
</protein>
<dbReference type="InterPro" id="IPR026205">
    <property type="entry name" value="PIBF1"/>
</dbReference>
<reference evidence="2 3" key="1">
    <citation type="journal article" date="2018" name="Genome Biol. Evol.">
        <title>Multiple Roots of Fruiting Body Formation in Amoebozoa.</title>
        <authorList>
            <person name="Hillmann F."/>
            <person name="Forbes G."/>
            <person name="Novohradska S."/>
            <person name="Ferling I."/>
            <person name="Riege K."/>
            <person name="Groth M."/>
            <person name="Westermann M."/>
            <person name="Marz M."/>
            <person name="Spaller T."/>
            <person name="Winckler T."/>
            <person name="Schaap P."/>
            <person name="Glockner G."/>
        </authorList>
    </citation>
    <scope>NUCLEOTIDE SEQUENCE [LARGE SCALE GENOMIC DNA]</scope>
    <source>
        <strain evidence="2 3">Jena</strain>
    </source>
</reference>
<evidence type="ECO:0000313" key="2">
    <source>
        <dbReference type="EMBL" id="PRP82043.1"/>
    </source>
</evidence>
<dbReference type="InParanoid" id="A0A2P6NDK2"/>